<feature type="transmembrane region" description="Helical" evidence="1">
    <location>
        <begin position="12"/>
        <end position="35"/>
    </location>
</feature>
<evidence type="ECO:0000313" key="3">
    <source>
        <dbReference type="EMBL" id="VVM96229.1"/>
    </source>
</evidence>
<dbReference type="EMBL" id="CABVHG010000017">
    <property type="protein sequence ID" value="VVM96229.1"/>
    <property type="molecule type" value="Genomic_DNA"/>
</dbReference>
<evidence type="ECO:0000313" key="4">
    <source>
        <dbReference type="Proteomes" id="UP000326595"/>
    </source>
</evidence>
<evidence type="ECO:0000256" key="1">
    <source>
        <dbReference type="SAM" id="Phobius"/>
    </source>
</evidence>
<keyword evidence="1" id="KW-0472">Membrane</keyword>
<protein>
    <recommendedName>
        <fullName evidence="5">Transmembrane protein</fullName>
    </recommendedName>
</protein>
<dbReference type="RefSeq" id="WP_038995805.1">
    <property type="nucleotide sequence ID" value="NZ_OZ024668.1"/>
</dbReference>
<dbReference type="AlphaFoldDB" id="A0A5E6TS75"/>
<evidence type="ECO:0000313" key="2">
    <source>
        <dbReference type="EMBL" id="CAK9889848.1"/>
    </source>
</evidence>
<reference evidence="3" key="1">
    <citation type="submission" date="2019-09" db="EMBL/GenBank/DDBJ databases">
        <authorList>
            <person name="Chandra G."/>
            <person name="Truman W A."/>
        </authorList>
    </citation>
    <scope>NUCLEOTIDE SEQUENCE [LARGE SCALE GENOMIC DNA]</scope>
    <source>
        <strain evidence="3">PS652</strain>
    </source>
</reference>
<keyword evidence="1" id="KW-1133">Transmembrane helix</keyword>
<gene>
    <name evidence="2" type="ORF">PS652_02680</name>
    <name evidence="3" type="ORF">PS652_03049</name>
</gene>
<sequence length="271" mass="29587">MSNSHTALKQPWVVIVGALLGTLTLLFFMGLVLLSVFGREVPCDSRYLVITVIAFGAALSIGFLGGSAAAKGGIPILFAREHPLVVSVSGGIGALVILLALGNHLFSKECEAQPIACTDSYQSFFAPQLRFGFCFPREGWELDKGPIDVKAADIYVRNSANKDLGVHFHVSLIPPSYAGKPDVYTQKVANTWRQLDPDLTFAKTSLAGREAYQFSLMVKDHKGIPRPTEVVHLYLTSDRLLEIISTRFMETAELDASALSRIRSSVVIEKF</sequence>
<dbReference type="EMBL" id="OZ024668">
    <property type="protein sequence ID" value="CAK9889848.1"/>
    <property type="molecule type" value="Genomic_DNA"/>
</dbReference>
<evidence type="ECO:0008006" key="5">
    <source>
        <dbReference type="Google" id="ProtNLM"/>
    </source>
</evidence>
<feature type="transmembrane region" description="Helical" evidence="1">
    <location>
        <begin position="82"/>
        <end position="101"/>
    </location>
</feature>
<accession>A0A5E6TS75</accession>
<proteinExistence type="predicted"/>
<keyword evidence="1" id="KW-0812">Transmembrane</keyword>
<organism evidence="3">
    <name type="scientific">Pseudomonas fluorescens</name>
    <dbReference type="NCBI Taxonomy" id="294"/>
    <lineage>
        <taxon>Bacteria</taxon>
        <taxon>Pseudomonadati</taxon>
        <taxon>Pseudomonadota</taxon>
        <taxon>Gammaproteobacteria</taxon>
        <taxon>Pseudomonadales</taxon>
        <taxon>Pseudomonadaceae</taxon>
        <taxon>Pseudomonas</taxon>
    </lineage>
</organism>
<reference evidence="2 4" key="2">
    <citation type="submission" date="2024-03" db="EMBL/GenBank/DDBJ databases">
        <authorList>
            <person name="Alaster D. Moffat"/>
            <person name="Govind Chandra"/>
            <person name="Andrew W. Truman"/>
        </authorList>
    </citation>
    <scope>NUCLEOTIDE SEQUENCE [LARGE SCALE GENOMIC DNA]</scope>
    <source>
        <strain evidence="2">PS652</strain>
    </source>
</reference>
<feature type="transmembrane region" description="Helical" evidence="1">
    <location>
        <begin position="47"/>
        <end position="70"/>
    </location>
</feature>
<dbReference type="Proteomes" id="UP000326595">
    <property type="component" value="Chromosome"/>
</dbReference>
<name>A0A5E6TS75_PSEFL</name>